<keyword evidence="3" id="KW-1185">Reference proteome</keyword>
<gene>
    <name evidence="2" type="ORF">SYYSPA8_16345</name>
</gene>
<feature type="region of interest" description="Disordered" evidence="1">
    <location>
        <begin position="1"/>
        <end position="41"/>
    </location>
</feature>
<dbReference type="Proteomes" id="UP001291653">
    <property type="component" value="Unassembled WGS sequence"/>
</dbReference>
<protein>
    <submittedName>
        <fullName evidence="2">Uncharacterized protein</fullName>
    </submittedName>
</protein>
<comment type="caution">
    <text evidence="2">The sequence shown here is derived from an EMBL/GenBank/DDBJ whole genome shotgun (WGS) entry which is preliminary data.</text>
</comment>
<accession>A0ABQ5P0C2</accession>
<evidence type="ECO:0000256" key="1">
    <source>
        <dbReference type="SAM" id="MobiDB-lite"/>
    </source>
</evidence>
<dbReference type="RefSeq" id="WP_323447935.1">
    <property type="nucleotide sequence ID" value="NZ_BSBI01000006.1"/>
</dbReference>
<reference evidence="2 3" key="1">
    <citation type="submission" date="2022-10" db="EMBL/GenBank/DDBJ databases">
        <title>Draft genome sequence of Streptomyces sp. YSPA8.</title>
        <authorList>
            <person name="Moriuchi R."/>
            <person name="Dohra H."/>
            <person name="Yamamura H."/>
            <person name="Kodani S."/>
        </authorList>
    </citation>
    <scope>NUCLEOTIDE SEQUENCE [LARGE SCALE GENOMIC DNA]</scope>
    <source>
        <strain evidence="2 3">YSPA8</strain>
    </source>
</reference>
<evidence type="ECO:0000313" key="3">
    <source>
        <dbReference type="Proteomes" id="UP001291653"/>
    </source>
</evidence>
<name>A0ABQ5P0C2_9ACTN</name>
<evidence type="ECO:0000313" key="2">
    <source>
        <dbReference type="EMBL" id="GLF95888.1"/>
    </source>
</evidence>
<feature type="compositionally biased region" description="Basic and acidic residues" evidence="1">
    <location>
        <begin position="15"/>
        <end position="41"/>
    </location>
</feature>
<organism evidence="2 3">
    <name type="scientific">Streptomyces yaizuensis</name>
    <dbReference type="NCBI Taxonomy" id="2989713"/>
    <lineage>
        <taxon>Bacteria</taxon>
        <taxon>Bacillati</taxon>
        <taxon>Actinomycetota</taxon>
        <taxon>Actinomycetes</taxon>
        <taxon>Kitasatosporales</taxon>
        <taxon>Streptomycetaceae</taxon>
        <taxon>Streptomyces</taxon>
    </lineage>
</organism>
<sequence>MTDSATPLRTGPALRLDELGGPHRRAAELERPAESTDGTGH</sequence>
<dbReference type="EMBL" id="BSBI01000006">
    <property type="protein sequence ID" value="GLF95888.1"/>
    <property type="molecule type" value="Genomic_DNA"/>
</dbReference>
<proteinExistence type="predicted"/>